<gene>
    <name evidence="2" type="ORF">HINF_LOCUS50853</name>
    <name evidence="1" type="ORF">HINF_LOCUS6421</name>
</gene>
<dbReference type="AlphaFoldDB" id="A0AA86TJ28"/>
<sequence>MFEKISGILYICPDTGKYYVISGYKNSSNAQNYEYDDTLEYYQLDESDLIQTTLVSLNVSFISQQYLQAYQQEVSMLYMMRVAVLKQYLNPLVQILPIFQFRLKKEIDDDNIKTDIISDTISYDKYLQAIEYFQTNGKLNGAIDYQNNGFILKNYFLIPFHVQLISNDIVDIGKFQLSKKEKLEAQNKRQNTIIICAKILLDQSHAFKICYMVLNLIYHQQSASKVQNTNYILANGSQCGKTTYDLSLFFSFMFHPDIEYAPVIVQRSDIAIEQSLLKFNSICIPELNKYNINFKTASKKINLNEQITQQIILLLQAGIKDAYQYPKLIQDLAHKLCRAQKQASLAKTIIDTLHKYNGKKLFSDNKKEQPYYLHLKALENDSVVLALNHLIHQIQSKQNISNMIINDILNLTERDSQLTFKNISNLSSAEECAVNQPTFYIFDEVCFRDPDTYSYTYLLSND</sequence>
<evidence type="ECO:0000313" key="3">
    <source>
        <dbReference type="Proteomes" id="UP001642409"/>
    </source>
</evidence>
<reference evidence="1" key="1">
    <citation type="submission" date="2023-06" db="EMBL/GenBank/DDBJ databases">
        <authorList>
            <person name="Kurt Z."/>
        </authorList>
    </citation>
    <scope>NUCLEOTIDE SEQUENCE</scope>
</reference>
<dbReference type="Proteomes" id="UP001642409">
    <property type="component" value="Unassembled WGS sequence"/>
</dbReference>
<protein>
    <submittedName>
        <fullName evidence="2">Hypothetical_protein</fullName>
    </submittedName>
</protein>
<evidence type="ECO:0000313" key="1">
    <source>
        <dbReference type="EMBL" id="CAI9918776.1"/>
    </source>
</evidence>
<reference evidence="2 3" key="2">
    <citation type="submission" date="2024-07" db="EMBL/GenBank/DDBJ databases">
        <authorList>
            <person name="Akdeniz Z."/>
        </authorList>
    </citation>
    <scope>NUCLEOTIDE SEQUENCE [LARGE SCALE GENOMIC DNA]</scope>
</reference>
<evidence type="ECO:0000313" key="2">
    <source>
        <dbReference type="EMBL" id="CAL6063392.1"/>
    </source>
</evidence>
<organism evidence="1">
    <name type="scientific">Hexamita inflata</name>
    <dbReference type="NCBI Taxonomy" id="28002"/>
    <lineage>
        <taxon>Eukaryota</taxon>
        <taxon>Metamonada</taxon>
        <taxon>Diplomonadida</taxon>
        <taxon>Hexamitidae</taxon>
        <taxon>Hexamitinae</taxon>
        <taxon>Hexamita</taxon>
    </lineage>
</organism>
<accession>A0AA86TJ28</accession>
<dbReference type="EMBL" id="CATOUU010000166">
    <property type="protein sequence ID" value="CAI9918776.1"/>
    <property type="molecule type" value="Genomic_DNA"/>
</dbReference>
<comment type="caution">
    <text evidence="1">The sequence shown here is derived from an EMBL/GenBank/DDBJ whole genome shotgun (WGS) entry which is preliminary data.</text>
</comment>
<keyword evidence="3" id="KW-1185">Reference proteome</keyword>
<dbReference type="EMBL" id="CAXDID020000245">
    <property type="protein sequence ID" value="CAL6063392.1"/>
    <property type="molecule type" value="Genomic_DNA"/>
</dbReference>
<proteinExistence type="predicted"/>
<name>A0AA86TJ28_9EUKA</name>